<reference evidence="1" key="1">
    <citation type="submission" date="2018-05" db="EMBL/GenBank/DDBJ databases">
        <authorList>
            <person name="Lanie J.A."/>
            <person name="Ng W.-L."/>
            <person name="Kazmierczak K.M."/>
            <person name="Andrzejewski T.M."/>
            <person name="Davidsen T.M."/>
            <person name="Wayne K.J."/>
            <person name="Tettelin H."/>
            <person name="Glass J.I."/>
            <person name="Rusch D."/>
            <person name="Podicherti R."/>
            <person name="Tsui H.-C.T."/>
            <person name="Winkler M.E."/>
        </authorList>
    </citation>
    <scope>NUCLEOTIDE SEQUENCE</scope>
</reference>
<dbReference type="AlphaFoldDB" id="A0A382GHE6"/>
<feature type="non-terminal residue" evidence="1">
    <location>
        <position position="1"/>
    </location>
</feature>
<protein>
    <submittedName>
        <fullName evidence="1">Uncharacterized protein</fullName>
    </submittedName>
</protein>
<evidence type="ECO:0000313" key="1">
    <source>
        <dbReference type="EMBL" id="SVB74606.1"/>
    </source>
</evidence>
<dbReference type="EMBL" id="UINC01055569">
    <property type="protein sequence ID" value="SVB74606.1"/>
    <property type="molecule type" value="Genomic_DNA"/>
</dbReference>
<gene>
    <name evidence="1" type="ORF">METZ01_LOCUS227460</name>
</gene>
<name>A0A382GHE6_9ZZZZ</name>
<sequence length="60" mass="7464">VKIKKKLKKLKYEFDYYHRKVEDMENERDEDRSWEGKALLKKFKKIKLALKTEIENFSKK</sequence>
<accession>A0A382GHE6</accession>
<proteinExistence type="predicted"/>
<organism evidence="1">
    <name type="scientific">marine metagenome</name>
    <dbReference type="NCBI Taxonomy" id="408172"/>
    <lineage>
        <taxon>unclassified sequences</taxon>
        <taxon>metagenomes</taxon>
        <taxon>ecological metagenomes</taxon>
    </lineage>
</organism>